<proteinExistence type="predicted"/>
<dbReference type="SUPFAM" id="SSF46785">
    <property type="entry name" value="Winged helix' DNA-binding domain"/>
    <property type="match status" value="1"/>
</dbReference>
<organism evidence="4 5">
    <name type="scientific">Helcococcus kunzii ATCC 51366</name>
    <dbReference type="NCBI Taxonomy" id="883114"/>
    <lineage>
        <taxon>Bacteria</taxon>
        <taxon>Bacillati</taxon>
        <taxon>Bacillota</taxon>
        <taxon>Tissierellia</taxon>
        <taxon>Tissierellales</taxon>
        <taxon>Peptoniphilaceae</taxon>
        <taxon>Helcococcus</taxon>
    </lineage>
</organism>
<evidence type="ECO:0000256" key="2">
    <source>
        <dbReference type="ARBA" id="ARBA00023163"/>
    </source>
</evidence>
<dbReference type="eggNOG" id="COG3711">
    <property type="taxonomic scope" value="Bacteria"/>
</dbReference>
<dbReference type="InterPro" id="IPR013196">
    <property type="entry name" value="HTH_11"/>
</dbReference>
<name>H3NQH5_9FIRM</name>
<keyword evidence="2" id="KW-0804">Transcription</keyword>
<comment type="caution">
    <text evidence="4">The sequence shown here is derived from an EMBL/GenBank/DDBJ whole genome shotgun (WGS) entry which is preliminary data.</text>
</comment>
<keyword evidence="1" id="KW-0805">Transcription regulation</keyword>
<evidence type="ECO:0000313" key="5">
    <source>
        <dbReference type="Proteomes" id="UP000004191"/>
    </source>
</evidence>
<accession>H3NQH5</accession>
<dbReference type="Gene3D" id="1.10.10.10">
    <property type="entry name" value="Winged helix-like DNA-binding domain superfamily/Winged helix DNA-binding domain"/>
    <property type="match status" value="1"/>
</dbReference>
<dbReference type="GO" id="GO:0006355">
    <property type="term" value="P:regulation of DNA-templated transcription"/>
    <property type="evidence" value="ECO:0007669"/>
    <property type="project" value="InterPro"/>
</dbReference>
<dbReference type="InterPro" id="IPR050661">
    <property type="entry name" value="BglG_antiterminators"/>
</dbReference>
<dbReference type="PROSITE" id="PS51372">
    <property type="entry name" value="PRD_2"/>
    <property type="match status" value="1"/>
</dbReference>
<sequence length="627" mass="74621">MYSNTRLYQIFNILSNSNSYITSTEIANRLNVSDRTIKTDMKSFANYFYKHGAKLLSVRSKGYKIEIFDELKYNSYKFYNEVSTFFLYNSSKYLSSKLTLSLLQYLIIQGNKYTNILELSELFYVSESVIKSELSTARDFFEIFDIYKHTYNKTGSKFIGDEVNIRICMLRLYGLFYDKLSYNSDISEFSKYFQTNLKIVNKIRKIIIKNIKKNNLVIWDINVQYISRYIALAIERNIDNKMVLYNSLRNKNLNNFPITFKTSTKIAKDISYIHDFSSNEIEIIQILLILFCENNSSDFLSKEFKNYYIEAEVITNRFTQLIYNQYVHDSNIITLIKPSIIKMVLMLLLKKLFLFKFLETEMNLFQVQNKNISLNLYPISYLLCEDFIKVFTEITQTTFNPQEKKFIVNKFSKYISNINFEFNKLDIAISSSDLTQSKNIESRILKIINSNIINSIDTMPLYEGRNKENKEYDIYIIDKNLEVAYRYKWEMIAADIYFDKDYNQQIINKLIELSYDTDKKILKYCLKFKINILNYLPQDNEDYNKISDDTYIKLINSSNDTINVFSTNNQYYIEIYTNIKILEDIKIVNIVFSYIINKKIKTKNLNNKNNFFNDIINFYNSFYSNKN</sequence>
<dbReference type="AlphaFoldDB" id="H3NQH5"/>
<protein>
    <recommendedName>
        <fullName evidence="3">PRD domain-containing protein</fullName>
    </recommendedName>
</protein>
<dbReference type="Pfam" id="PF08279">
    <property type="entry name" value="HTH_11"/>
    <property type="match status" value="1"/>
</dbReference>
<evidence type="ECO:0000256" key="1">
    <source>
        <dbReference type="ARBA" id="ARBA00023015"/>
    </source>
</evidence>
<feature type="domain" description="PRD" evidence="3">
    <location>
        <begin position="194"/>
        <end position="298"/>
    </location>
</feature>
<dbReference type="InterPro" id="IPR036390">
    <property type="entry name" value="WH_DNA-bd_sf"/>
</dbReference>
<dbReference type="PANTHER" id="PTHR30185:SF18">
    <property type="entry name" value="TRANSCRIPTIONAL REGULATOR MTLR"/>
    <property type="match status" value="1"/>
</dbReference>
<dbReference type="InterPro" id="IPR011608">
    <property type="entry name" value="PRD"/>
</dbReference>
<dbReference type="EMBL" id="AGEI01000029">
    <property type="protein sequence ID" value="EHR32305.1"/>
    <property type="molecule type" value="Genomic_DNA"/>
</dbReference>
<dbReference type="RefSeq" id="WP_005399101.1">
    <property type="nucleotide sequence ID" value="NZ_JH601088.1"/>
</dbReference>
<evidence type="ECO:0000259" key="3">
    <source>
        <dbReference type="PROSITE" id="PS51372"/>
    </source>
</evidence>
<dbReference type="GeneID" id="96999528"/>
<evidence type="ECO:0000313" key="4">
    <source>
        <dbReference type="EMBL" id="EHR32305.1"/>
    </source>
</evidence>
<dbReference type="Proteomes" id="UP000004191">
    <property type="component" value="Unassembled WGS sequence"/>
</dbReference>
<dbReference type="STRING" id="883114.HMPREF9709_01586"/>
<reference evidence="4 5" key="1">
    <citation type="submission" date="2012-01" db="EMBL/GenBank/DDBJ databases">
        <title>The Genome Sequence of Helcococcus kunzii ATCC 51366.</title>
        <authorList>
            <consortium name="The Broad Institute Genome Sequencing Platform"/>
            <person name="Earl A."/>
            <person name="Ward D."/>
            <person name="Feldgarden M."/>
            <person name="Gevers D."/>
            <person name="Huys G."/>
            <person name="Young S.K."/>
            <person name="Zeng Q."/>
            <person name="Gargeya S."/>
            <person name="Fitzgerald M."/>
            <person name="Haas B."/>
            <person name="Abouelleil A."/>
            <person name="Alvarado L."/>
            <person name="Arachchi H.M."/>
            <person name="Berlin A."/>
            <person name="Chapman S.B."/>
            <person name="Gearin G."/>
            <person name="Goldberg J."/>
            <person name="Griggs A."/>
            <person name="Gujja S."/>
            <person name="Hansen M."/>
            <person name="Heiman D."/>
            <person name="Howarth C."/>
            <person name="Larimer J."/>
            <person name="Lui A."/>
            <person name="MacDonald P.J.P."/>
            <person name="McCowen C."/>
            <person name="Montmayeur A."/>
            <person name="Murphy C."/>
            <person name="Neiman D."/>
            <person name="Pearson M."/>
            <person name="Priest M."/>
            <person name="Roberts A."/>
            <person name="Saif S."/>
            <person name="Shea T."/>
            <person name="Sisk P."/>
            <person name="Stolte C."/>
            <person name="Sykes S."/>
            <person name="Wortman J."/>
            <person name="Nusbaum C."/>
            <person name="Birren B."/>
        </authorList>
    </citation>
    <scope>NUCLEOTIDE SEQUENCE [LARGE SCALE GENOMIC DNA]</scope>
    <source>
        <strain evidence="4 5">ATCC 51366</strain>
    </source>
</reference>
<gene>
    <name evidence="4" type="ORF">HMPREF9709_01586</name>
</gene>
<dbReference type="HOGENOM" id="CLU_436013_0_0_9"/>
<keyword evidence="5" id="KW-1185">Reference proteome</keyword>
<dbReference type="PANTHER" id="PTHR30185">
    <property type="entry name" value="CRYPTIC BETA-GLUCOSIDE BGL OPERON ANTITERMINATOR"/>
    <property type="match status" value="1"/>
</dbReference>
<dbReference type="InterPro" id="IPR036388">
    <property type="entry name" value="WH-like_DNA-bd_sf"/>
</dbReference>